<feature type="transmembrane region" description="Helical" evidence="3">
    <location>
        <begin position="64"/>
        <end position="85"/>
    </location>
</feature>
<accession>A0A516G630</accession>
<organism evidence="5 6">
    <name type="scientific">Ornithinimicrobium ciconiae</name>
    <dbReference type="NCBI Taxonomy" id="2594265"/>
    <lineage>
        <taxon>Bacteria</taxon>
        <taxon>Bacillati</taxon>
        <taxon>Actinomycetota</taxon>
        <taxon>Actinomycetes</taxon>
        <taxon>Micrococcales</taxon>
        <taxon>Ornithinimicrobiaceae</taxon>
        <taxon>Ornithinimicrobium</taxon>
    </lineage>
</organism>
<keyword evidence="3" id="KW-0472">Membrane</keyword>
<evidence type="ECO:0000256" key="1">
    <source>
        <dbReference type="ARBA" id="ARBA00006464"/>
    </source>
</evidence>
<dbReference type="Proteomes" id="UP000315395">
    <property type="component" value="Chromosome"/>
</dbReference>
<sequence>MSSGSAAARGVRSPHRRVRRLSSGAQPLSPAAYHPDRQVHISPLMLPRAPHPLVASRAKRCIDVLGATMLLGLLLVLLPLVALAIKIDSRGPVFHVQQRVGLHGRTFRMYKLRSMTCTAEADGLARWTFPGDPRVTRLGRLLRASHLDEVPQGLNILRGEMSLVGPRPERPELVVELMQQFAQFEQRLVVRPGLTGQAQVRHCYTSAVEDWHGKLAHDLDYVRAGSLRGDLPILTSTVMQVLRLKGL</sequence>
<name>A0A516G630_9MICO</name>
<reference evidence="5 6" key="1">
    <citation type="submission" date="2019-07" db="EMBL/GenBank/DDBJ databases">
        <title>complete genome sequencing of Ornithinimicrobium sp. H23M54.</title>
        <authorList>
            <person name="Bae J.-W."/>
            <person name="Lee S.-Y."/>
        </authorList>
    </citation>
    <scope>NUCLEOTIDE SEQUENCE [LARGE SCALE GENOMIC DNA]</scope>
    <source>
        <strain evidence="5 6">H23M54</strain>
    </source>
</reference>
<keyword evidence="5" id="KW-0808">Transferase</keyword>
<keyword evidence="6" id="KW-1185">Reference proteome</keyword>
<protein>
    <submittedName>
        <fullName evidence="5">Sugar transferase</fullName>
    </submittedName>
</protein>
<evidence type="ECO:0000256" key="3">
    <source>
        <dbReference type="SAM" id="Phobius"/>
    </source>
</evidence>
<evidence type="ECO:0000313" key="5">
    <source>
        <dbReference type="EMBL" id="QDO86976.1"/>
    </source>
</evidence>
<comment type="similarity">
    <text evidence="1">Belongs to the bacterial sugar transferase family.</text>
</comment>
<gene>
    <name evidence="5" type="ORF">FNH13_00470</name>
</gene>
<feature type="compositionally biased region" description="Low complexity" evidence="2">
    <location>
        <begin position="1"/>
        <end position="11"/>
    </location>
</feature>
<dbReference type="GO" id="GO:0016780">
    <property type="term" value="F:phosphotransferase activity, for other substituted phosphate groups"/>
    <property type="evidence" value="ECO:0007669"/>
    <property type="project" value="TreeGrafter"/>
</dbReference>
<dbReference type="AlphaFoldDB" id="A0A516G630"/>
<feature type="domain" description="Bacterial sugar transferase" evidence="4">
    <location>
        <begin position="59"/>
        <end position="242"/>
    </location>
</feature>
<keyword evidence="3" id="KW-0812">Transmembrane</keyword>
<dbReference type="PANTHER" id="PTHR30576">
    <property type="entry name" value="COLANIC BIOSYNTHESIS UDP-GLUCOSE LIPID CARRIER TRANSFERASE"/>
    <property type="match status" value="1"/>
</dbReference>
<dbReference type="Pfam" id="PF02397">
    <property type="entry name" value="Bac_transf"/>
    <property type="match status" value="1"/>
</dbReference>
<evidence type="ECO:0000259" key="4">
    <source>
        <dbReference type="Pfam" id="PF02397"/>
    </source>
</evidence>
<keyword evidence="3" id="KW-1133">Transmembrane helix</keyword>
<evidence type="ECO:0000256" key="2">
    <source>
        <dbReference type="SAM" id="MobiDB-lite"/>
    </source>
</evidence>
<dbReference type="OrthoDB" id="9808602at2"/>
<dbReference type="InterPro" id="IPR003362">
    <property type="entry name" value="Bact_transf"/>
</dbReference>
<dbReference type="PANTHER" id="PTHR30576:SF0">
    <property type="entry name" value="UNDECAPRENYL-PHOSPHATE N-ACETYLGALACTOSAMINYL 1-PHOSPHATE TRANSFERASE-RELATED"/>
    <property type="match status" value="1"/>
</dbReference>
<feature type="region of interest" description="Disordered" evidence="2">
    <location>
        <begin position="1"/>
        <end position="32"/>
    </location>
</feature>
<evidence type="ECO:0000313" key="6">
    <source>
        <dbReference type="Proteomes" id="UP000315395"/>
    </source>
</evidence>
<dbReference type="KEGG" id="orz:FNH13_00470"/>
<proteinExistence type="inferred from homology"/>
<dbReference type="EMBL" id="CP041616">
    <property type="protein sequence ID" value="QDO86976.1"/>
    <property type="molecule type" value="Genomic_DNA"/>
</dbReference>